<evidence type="ECO:0000256" key="6">
    <source>
        <dbReference type="PIRSR" id="PIRSR000429-1"/>
    </source>
</evidence>
<feature type="active site" description="Proton acceptor" evidence="6">
    <location>
        <position position="348"/>
    </location>
</feature>
<keyword evidence="4 7" id="KW-0012">Acyltransferase</keyword>
<dbReference type="PROSITE" id="PS00099">
    <property type="entry name" value="THIOLASE_3"/>
    <property type="match status" value="1"/>
</dbReference>
<evidence type="ECO:0000256" key="1">
    <source>
        <dbReference type="ARBA" id="ARBA00010982"/>
    </source>
</evidence>
<evidence type="ECO:0000256" key="3">
    <source>
        <dbReference type="ARBA" id="ARBA00022679"/>
    </source>
</evidence>
<evidence type="ECO:0000256" key="7">
    <source>
        <dbReference type="RuleBase" id="RU003557"/>
    </source>
</evidence>
<keyword evidence="3 7" id="KW-0808">Transferase</keyword>
<dbReference type="InterPro" id="IPR002155">
    <property type="entry name" value="Thiolase"/>
</dbReference>
<dbReference type="PIRSF" id="PIRSF000429">
    <property type="entry name" value="Ac-CoA_Ac_transf"/>
    <property type="match status" value="1"/>
</dbReference>
<dbReference type="InterPro" id="IPR020613">
    <property type="entry name" value="Thiolase_CS"/>
</dbReference>
<dbReference type="AlphaFoldDB" id="A0A1G6GW75"/>
<dbReference type="Gene3D" id="3.40.47.10">
    <property type="match status" value="2"/>
</dbReference>
<evidence type="ECO:0000259" key="9">
    <source>
        <dbReference type="Pfam" id="PF02803"/>
    </source>
</evidence>
<dbReference type="OrthoDB" id="9764892at2"/>
<dbReference type="InterPro" id="IPR020616">
    <property type="entry name" value="Thiolase_N"/>
</dbReference>
<reference evidence="11" key="1">
    <citation type="submission" date="2016-09" db="EMBL/GenBank/DDBJ databases">
        <authorList>
            <person name="Varghese N."/>
            <person name="Submissions S."/>
        </authorList>
    </citation>
    <scope>NUCLEOTIDE SEQUENCE [LARGE SCALE GENOMIC DNA]</scope>
    <source>
        <strain evidence="11">25nlg</strain>
    </source>
</reference>
<comment type="similarity">
    <text evidence="1 7">Belongs to the thiolase-like superfamily. Thiolase family.</text>
</comment>
<dbReference type="PANTHER" id="PTHR18919">
    <property type="entry name" value="ACETYL-COA C-ACYLTRANSFERASE"/>
    <property type="match status" value="1"/>
</dbReference>
<dbReference type="PANTHER" id="PTHR18919:SF107">
    <property type="entry name" value="ACETYL-COA ACETYLTRANSFERASE, CYTOSOLIC"/>
    <property type="match status" value="1"/>
</dbReference>
<proteinExistence type="inferred from homology"/>
<evidence type="ECO:0000256" key="5">
    <source>
        <dbReference type="ARBA" id="ARBA00030755"/>
    </source>
</evidence>
<feature type="active site" description="Acyl-thioester intermediate" evidence="6">
    <location>
        <position position="87"/>
    </location>
</feature>
<evidence type="ECO:0000259" key="8">
    <source>
        <dbReference type="Pfam" id="PF00108"/>
    </source>
</evidence>
<organism evidence="10 11">
    <name type="scientific">Shouchella lonarensis</name>
    <dbReference type="NCBI Taxonomy" id="1464122"/>
    <lineage>
        <taxon>Bacteria</taxon>
        <taxon>Bacillati</taxon>
        <taxon>Bacillota</taxon>
        <taxon>Bacilli</taxon>
        <taxon>Bacillales</taxon>
        <taxon>Bacillaceae</taxon>
        <taxon>Shouchella</taxon>
    </lineage>
</organism>
<evidence type="ECO:0000313" key="11">
    <source>
        <dbReference type="Proteomes" id="UP000242662"/>
    </source>
</evidence>
<evidence type="ECO:0000313" key="10">
    <source>
        <dbReference type="EMBL" id="SDB86191.1"/>
    </source>
</evidence>
<dbReference type="PROSITE" id="PS00737">
    <property type="entry name" value="THIOLASE_2"/>
    <property type="match status" value="1"/>
</dbReference>
<dbReference type="GO" id="GO:0003985">
    <property type="term" value="F:acetyl-CoA C-acetyltransferase activity"/>
    <property type="evidence" value="ECO:0007669"/>
    <property type="project" value="UniProtKB-EC"/>
</dbReference>
<feature type="domain" description="Thiolase C-terminal" evidence="9">
    <location>
        <begin position="270"/>
        <end position="389"/>
    </location>
</feature>
<dbReference type="InterPro" id="IPR020610">
    <property type="entry name" value="Thiolase_AS"/>
</dbReference>
<dbReference type="SUPFAM" id="SSF53901">
    <property type="entry name" value="Thiolase-like"/>
    <property type="match status" value="2"/>
</dbReference>
<dbReference type="PROSITE" id="PS00098">
    <property type="entry name" value="THIOLASE_1"/>
    <property type="match status" value="1"/>
</dbReference>
<dbReference type="EMBL" id="FMYM01000002">
    <property type="protein sequence ID" value="SDB86191.1"/>
    <property type="molecule type" value="Genomic_DNA"/>
</dbReference>
<feature type="active site" description="Proton acceptor" evidence="6">
    <location>
        <position position="378"/>
    </location>
</feature>
<dbReference type="InterPro" id="IPR020615">
    <property type="entry name" value="Thiolase_acyl_enz_int_AS"/>
</dbReference>
<accession>A0A1G6GW75</accession>
<dbReference type="NCBIfam" id="NF006086">
    <property type="entry name" value="PRK08235.1"/>
    <property type="match status" value="1"/>
</dbReference>
<evidence type="ECO:0000256" key="2">
    <source>
        <dbReference type="ARBA" id="ARBA00012705"/>
    </source>
</evidence>
<dbReference type="InterPro" id="IPR020617">
    <property type="entry name" value="Thiolase_C"/>
</dbReference>
<dbReference type="EC" id="2.3.1.9" evidence="2"/>
<dbReference type="RefSeq" id="WP_090774669.1">
    <property type="nucleotide sequence ID" value="NZ_FMYM01000002.1"/>
</dbReference>
<keyword evidence="11" id="KW-1185">Reference proteome</keyword>
<sequence>MKTVIVSGARTPFAKMGGSLATLTAPQLGGIALKGALERAGWSPEQVDDVMMGNVLQAGVGQLPSRQALHEAGLPWHVRTETINKVCASGMRAVTLADEAIRSRRSQVVLAGGMESMTHAPYYMPQARFGARMGDTRMVDGMVYDGLTCAFEQVHMGIYGSRTAAKRSISRAAQDKWALRSQERAARAIESGIISEEITPVLITDRKGHTIEVNVDEAPRPQTTAEALAALKPVFEKDGTITAGNAPGVNDGACALLLMSEEKAVSHDLEVLATIEAHEEIAVQPADFPETPGLVINRLLKRSQLQTTDIARFEINEAFAAVALASNQLADLDAEKVNVNGGAIAYGHPIGASGARILLTLAYELKRIGGGYGIAAICSGGGQGDAVLLHVKGENV</sequence>
<dbReference type="STRING" id="1464122.SAMN05421737_10286"/>
<protein>
    <recommendedName>
        <fullName evidence="2">acetyl-CoA C-acetyltransferase</fullName>
        <ecNumber evidence="2">2.3.1.9</ecNumber>
    </recommendedName>
    <alternativeName>
        <fullName evidence="5">Acetoacetyl-CoA thiolase</fullName>
    </alternativeName>
</protein>
<dbReference type="Pfam" id="PF02803">
    <property type="entry name" value="Thiolase_C"/>
    <property type="match status" value="1"/>
</dbReference>
<evidence type="ECO:0000256" key="4">
    <source>
        <dbReference type="ARBA" id="ARBA00023315"/>
    </source>
</evidence>
<name>A0A1G6GW75_9BACI</name>
<feature type="domain" description="Thiolase N-terminal" evidence="8">
    <location>
        <begin position="4"/>
        <end position="262"/>
    </location>
</feature>
<dbReference type="Pfam" id="PF00108">
    <property type="entry name" value="Thiolase_N"/>
    <property type="match status" value="1"/>
</dbReference>
<dbReference type="Proteomes" id="UP000242662">
    <property type="component" value="Unassembled WGS sequence"/>
</dbReference>
<dbReference type="NCBIfam" id="TIGR01930">
    <property type="entry name" value="AcCoA-C-Actrans"/>
    <property type="match status" value="1"/>
</dbReference>
<gene>
    <name evidence="10" type="ORF">SAMN05421737_10286</name>
</gene>
<dbReference type="CDD" id="cd00751">
    <property type="entry name" value="thiolase"/>
    <property type="match status" value="1"/>
</dbReference>
<dbReference type="InterPro" id="IPR016039">
    <property type="entry name" value="Thiolase-like"/>
</dbReference>